<dbReference type="InterPro" id="IPR005144">
    <property type="entry name" value="ATP-cone_dom"/>
</dbReference>
<dbReference type="GO" id="GO:0005524">
    <property type="term" value="F:ATP binding"/>
    <property type="evidence" value="ECO:0007669"/>
    <property type="project" value="UniProtKB-UniRule"/>
</dbReference>
<evidence type="ECO:0000256" key="2">
    <source>
        <dbReference type="ARBA" id="ARBA00012274"/>
    </source>
</evidence>
<dbReference type="GO" id="GO:0005971">
    <property type="term" value="C:ribonucleoside-diphosphate reductase complex"/>
    <property type="evidence" value="ECO:0007669"/>
    <property type="project" value="TreeGrafter"/>
</dbReference>
<dbReference type="InterPro" id="IPR013346">
    <property type="entry name" value="NrdE_NrdA_C"/>
</dbReference>
<dbReference type="EMBL" id="JACSYB010000001">
    <property type="protein sequence ID" value="MCG8147895.1"/>
    <property type="molecule type" value="Genomic_DNA"/>
</dbReference>
<keyword evidence="6 11" id="KW-0560">Oxidoreductase</keyword>
<evidence type="ECO:0000256" key="7">
    <source>
        <dbReference type="ARBA" id="ARBA00023116"/>
    </source>
</evidence>
<keyword evidence="5 10" id="KW-0067">ATP-binding</keyword>
<feature type="domain" description="ATP-cone" evidence="12">
    <location>
        <begin position="7"/>
        <end position="97"/>
    </location>
</feature>
<dbReference type="NCBIfam" id="NF006578">
    <property type="entry name" value="PRK09103.1"/>
    <property type="match status" value="1"/>
</dbReference>
<evidence type="ECO:0000313" key="13">
    <source>
        <dbReference type="EMBL" id="MCG8147895.1"/>
    </source>
</evidence>
<evidence type="ECO:0000256" key="11">
    <source>
        <dbReference type="RuleBase" id="RU003410"/>
    </source>
</evidence>
<dbReference type="RefSeq" id="WP_239742698.1">
    <property type="nucleotide sequence ID" value="NZ_JACSYB010000001.1"/>
</dbReference>
<dbReference type="GO" id="GO:0004748">
    <property type="term" value="F:ribonucleoside-diphosphate reductase activity, thioredoxin disulfide as acceptor"/>
    <property type="evidence" value="ECO:0007669"/>
    <property type="project" value="UniProtKB-EC"/>
</dbReference>
<evidence type="ECO:0000256" key="10">
    <source>
        <dbReference type="PROSITE-ProRule" id="PRU00492"/>
    </source>
</evidence>
<evidence type="ECO:0000256" key="6">
    <source>
        <dbReference type="ARBA" id="ARBA00023002"/>
    </source>
</evidence>
<proteinExistence type="inferred from homology"/>
<dbReference type="InterPro" id="IPR000788">
    <property type="entry name" value="RNR_lg_C"/>
</dbReference>
<comment type="caution">
    <text evidence="13">The sequence shown here is derived from an EMBL/GenBank/DDBJ whole genome shotgun (WGS) entry which is preliminary data.</text>
</comment>
<dbReference type="SUPFAM" id="SSF51998">
    <property type="entry name" value="PFL-like glycyl radical enzymes"/>
    <property type="match status" value="1"/>
</dbReference>
<evidence type="ECO:0000256" key="3">
    <source>
        <dbReference type="ARBA" id="ARBA00022533"/>
    </source>
</evidence>
<gene>
    <name evidence="13" type="primary">nrdA</name>
    <name evidence="13" type="ORF">H9W84_07095</name>
</gene>
<dbReference type="NCBIfam" id="TIGR02506">
    <property type="entry name" value="NrdE_NrdA"/>
    <property type="match status" value="1"/>
</dbReference>
<dbReference type="InterPro" id="IPR013509">
    <property type="entry name" value="RNR_lsu_N"/>
</dbReference>
<evidence type="ECO:0000313" key="14">
    <source>
        <dbReference type="Proteomes" id="UP001139238"/>
    </source>
</evidence>
<keyword evidence="14" id="KW-1185">Reference proteome</keyword>
<evidence type="ECO:0000256" key="1">
    <source>
        <dbReference type="ARBA" id="ARBA00010406"/>
    </source>
</evidence>
<dbReference type="GO" id="GO:0009263">
    <property type="term" value="P:deoxyribonucleotide biosynthetic process"/>
    <property type="evidence" value="ECO:0007669"/>
    <property type="project" value="UniProtKB-KW"/>
</dbReference>
<dbReference type="Gene3D" id="1.10.1650.20">
    <property type="match status" value="1"/>
</dbReference>
<dbReference type="InterPro" id="IPR008926">
    <property type="entry name" value="RNR_R1-su_N"/>
</dbReference>
<dbReference type="Pfam" id="PF00317">
    <property type="entry name" value="Ribonuc_red_lgN"/>
    <property type="match status" value="1"/>
</dbReference>
<dbReference type="SUPFAM" id="SSF48168">
    <property type="entry name" value="R1 subunit of ribonucleotide reductase, N-terminal domain"/>
    <property type="match status" value="1"/>
</dbReference>
<dbReference type="Proteomes" id="UP001139238">
    <property type="component" value="Unassembled WGS sequence"/>
</dbReference>
<dbReference type="PROSITE" id="PS51161">
    <property type="entry name" value="ATP_CONE"/>
    <property type="match status" value="1"/>
</dbReference>
<dbReference type="Gene3D" id="3.20.70.20">
    <property type="match status" value="1"/>
</dbReference>
<dbReference type="EC" id="1.17.4.1" evidence="2 11"/>
<comment type="function">
    <text evidence="11">Provides the precursors necessary for DNA synthesis. Catalyzes the biosynthesis of deoxyribonucleotides from the corresponding ribonucleotides.</text>
</comment>
<comment type="similarity">
    <text evidence="1 11">Belongs to the ribonucleoside diphosphate reductase large chain family.</text>
</comment>
<dbReference type="AlphaFoldDB" id="A0A9X1URT7"/>
<accession>A0A9X1URT7</accession>
<dbReference type="PANTHER" id="PTHR11573:SF6">
    <property type="entry name" value="RIBONUCLEOSIDE-DIPHOSPHATE REDUCTASE LARGE SUBUNIT"/>
    <property type="match status" value="1"/>
</dbReference>
<dbReference type="PROSITE" id="PS00089">
    <property type="entry name" value="RIBORED_LARGE"/>
    <property type="match status" value="1"/>
</dbReference>
<dbReference type="Pfam" id="PF03477">
    <property type="entry name" value="ATP-cone"/>
    <property type="match status" value="1"/>
</dbReference>
<evidence type="ECO:0000256" key="5">
    <source>
        <dbReference type="ARBA" id="ARBA00022840"/>
    </source>
</evidence>
<dbReference type="Pfam" id="PF02867">
    <property type="entry name" value="Ribonuc_red_lgC"/>
    <property type="match status" value="1"/>
</dbReference>
<keyword evidence="3" id="KW-0021">Allosteric enzyme</keyword>
<keyword evidence="7 11" id="KW-0215">Deoxyribonucleotide synthesis</keyword>
<protein>
    <recommendedName>
        <fullName evidence="2 11">Ribonucleoside-diphosphate reductase</fullName>
        <ecNumber evidence="2 11">1.17.4.1</ecNumber>
    </recommendedName>
</protein>
<dbReference type="PANTHER" id="PTHR11573">
    <property type="entry name" value="RIBONUCLEOSIDE-DIPHOSPHATE REDUCTASE LARGE CHAIN"/>
    <property type="match status" value="1"/>
</dbReference>
<organism evidence="13 14">
    <name type="scientific">Moraxella tetraodonis</name>
    <dbReference type="NCBI Taxonomy" id="2767221"/>
    <lineage>
        <taxon>Bacteria</taxon>
        <taxon>Pseudomonadati</taxon>
        <taxon>Pseudomonadota</taxon>
        <taxon>Gammaproteobacteria</taxon>
        <taxon>Moraxellales</taxon>
        <taxon>Moraxellaceae</taxon>
        <taxon>Moraxella</taxon>
    </lineage>
</organism>
<evidence type="ECO:0000256" key="4">
    <source>
        <dbReference type="ARBA" id="ARBA00022741"/>
    </source>
</evidence>
<evidence type="ECO:0000256" key="8">
    <source>
        <dbReference type="ARBA" id="ARBA00023157"/>
    </source>
</evidence>
<evidence type="ECO:0000256" key="9">
    <source>
        <dbReference type="ARBA" id="ARBA00047754"/>
    </source>
</evidence>
<reference evidence="13" key="1">
    <citation type="submission" date="2021-08" db="EMBL/GenBank/DDBJ databases">
        <title>Complete genome sequence of Moraxella sp strain PS-22.</title>
        <authorList>
            <person name="Das S.K."/>
        </authorList>
    </citation>
    <scope>NUCLEOTIDE SEQUENCE</scope>
    <source>
        <strain evidence="13">PS-22</strain>
    </source>
</reference>
<name>A0A9X1URT7_9GAMM</name>
<evidence type="ECO:0000259" key="12">
    <source>
        <dbReference type="PROSITE" id="PS51161"/>
    </source>
</evidence>
<sequence>MTRTEDILVQKRDGRLEKIDLDKIHRVIEWAAEGLDNVSVSQVEISSHIQFYDKITTKSIHETIIKSAADLISAATPDYQYLAARLAIFHLRKIAFGQFEPPHLFDHVTKLTQEGRYDAHILQDFSKEEFDILNDYIDHNRDLSFAYAAVKQMEGKYLVQDRVTKQVFESPQFLYMLVGMCLFASYDKQYDKAARLDYIKRFYDTTSTFKISLPTPIMSGVRTPSRQFSSCVLIECDDSLDSINATTSAIVRYVSQRAGIGVNAGRIRALGSPIRGGEAQHTGCIPFYKLFQTAVKCCSQGGVRGGAATLFYPIWHLEVENLLVLKNNRGVEDNRVRHMDYGVQINKTIYQRLIKNQNVTLFSPSDVPGLYDAFFADQAEFERLYEQYEQDESIRKRSVPAQELFSLMMQERASTGRIYVQNVDHCNTHSPFDPSVAPIRQSNLCMEIALPTQPLDNINDESGEIALCTLSGINLGEINQLEDIKEPAELIVRALDALLDYQDYPVTAAKNGSMKRRTLGIGVINYAYYLAKNGTKYSDPTALGLTHRTFEALQYYLLVASNKLAKEQGACPAFGDTTYSQGILPIDTYKADIDAICNEPLQLDWEALRHDIKTHGLRNSTLTALMPSETSSQIANATNGIEPPRGLVSVKASKDGILKQVVPEIDKLKDQYELLWQMPNNKGYLSLVAIMQKFIDQSISANTNYDPTKFEDSRVPMKVMIQDLLMAYKLGVKTLYYHNTRDGANDAQDDLENGCAGGACTL</sequence>
<keyword evidence="4 10" id="KW-0547">Nucleotide-binding</keyword>
<dbReference type="PRINTS" id="PR01183">
    <property type="entry name" value="RIBORDTASEM1"/>
</dbReference>
<keyword evidence="8" id="KW-1015">Disulfide bond</keyword>
<comment type="catalytic activity">
    <reaction evidence="9 11">
        <text>a 2'-deoxyribonucleoside 5'-diphosphate + [thioredoxin]-disulfide + H2O = a ribonucleoside 5'-diphosphate + [thioredoxin]-dithiol</text>
        <dbReference type="Rhea" id="RHEA:23252"/>
        <dbReference type="Rhea" id="RHEA-COMP:10698"/>
        <dbReference type="Rhea" id="RHEA-COMP:10700"/>
        <dbReference type="ChEBI" id="CHEBI:15377"/>
        <dbReference type="ChEBI" id="CHEBI:29950"/>
        <dbReference type="ChEBI" id="CHEBI:50058"/>
        <dbReference type="ChEBI" id="CHEBI:57930"/>
        <dbReference type="ChEBI" id="CHEBI:73316"/>
        <dbReference type="EC" id="1.17.4.1"/>
    </reaction>
</comment>
<dbReference type="FunFam" id="1.10.1650.20:FF:000001">
    <property type="entry name" value="Ribonucleoside-diphosphate reductase"/>
    <property type="match status" value="1"/>
</dbReference>
<dbReference type="InterPro" id="IPR039718">
    <property type="entry name" value="Rrm1"/>
</dbReference>